<protein>
    <recommendedName>
        <fullName evidence="1">Electron transfer flavoprotein small subunit</fullName>
    </recommendedName>
</protein>
<evidence type="ECO:0000259" key="2">
    <source>
        <dbReference type="SMART" id="SM00893"/>
    </source>
</evidence>
<dbReference type="PANTHER" id="PTHR21294:SF17">
    <property type="entry name" value="PROTEIN FIXA"/>
    <property type="match status" value="1"/>
</dbReference>
<dbReference type="Pfam" id="PF01012">
    <property type="entry name" value="ETF"/>
    <property type="match status" value="1"/>
</dbReference>
<dbReference type="RefSeq" id="WP_209512688.1">
    <property type="nucleotide sequence ID" value="NZ_JAGGKS010000009.1"/>
</dbReference>
<dbReference type="InterPro" id="IPR014729">
    <property type="entry name" value="Rossmann-like_a/b/a_fold"/>
</dbReference>
<proteinExistence type="predicted"/>
<dbReference type="EMBL" id="JAGGKS010000009">
    <property type="protein sequence ID" value="MBP1926970.1"/>
    <property type="molecule type" value="Genomic_DNA"/>
</dbReference>
<dbReference type="InterPro" id="IPR014730">
    <property type="entry name" value="ETF_a/b_N"/>
</dbReference>
<dbReference type="InterPro" id="IPR012255">
    <property type="entry name" value="ETF_b"/>
</dbReference>
<name>A0ABS4GHX9_9FIRM</name>
<dbReference type="InterPro" id="IPR033948">
    <property type="entry name" value="ETF_beta_N"/>
</dbReference>
<gene>
    <name evidence="3" type="ORF">J2Z76_002842</name>
</gene>
<comment type="caution">
    <text evidence="3">The sequence shown here is derived from an EMBL/GenBank/DDBJ whole genome shotgun (WGS) entry which is preliminary data.</text>
</comment>
<evidence type="ECO:0000313" key="4">
    <source>
        <dbReference type="Proteomes" id="UP001519342"/>
    </source>
</evidence>
<dbReference type="Gene3D" id="3.40.50.620">
    <property type="entry name" value="HUPs"/>
    <property type="match status" value="1"/>
</dbReference>
<dbReference type="CDD" id="cd01714">
    <property type="entry name" value="ETF_beta"/>
    <property type="match status" value="1"/>
</dbReference>
<organism evidence="3 4">
    <name type="scientific">Sedimentibacter acidaminivorans</name>
    <dbReference type="NCBI Taxonomy" id="913099"/>
    <lineage>
        <taxon>Bacteria</taxon>
        <taxon>Bacillati</taxon>
        <taxon>Bacillota</taxon>
        <taxon>Tissierellia</taxon>
        <taxon>Sedimentibacter</taxon>
    </lineage>
</organism>
<sequence length="266" mass="29618">MDILVLIKEVPDMQKVKFDSEKGVVNRSSAESEINPFDMNALQTAIDLKRKYNATVTVLTMGPPSAEKSLRDAFARGCDHLVLMTDRKFGGSDTYATAKTLASGIKYLEKYDLIVCGEKSVDGDTAQVGAEVAEFLNIPHSYYVEKINNINELEVEVVVESLSSSKQVRKMKLPALIGVTKNINIPKLPTVNRKLESLEVDVKKISLDDLSEYISEIDTGFKGSPTKVSKIIIPHPLERTSQIFKDDYISFKEAIKKEIKKNNIGM</sequence>
<dbReference type="PIRSF" id="PIRSF000090">
    <property type="entry name" value="Beta-ETF"/>
    <property type="match status" value="1"/>
</dbReference>
<feature type="domain" description="Electron transfer flavoprotein alpha/beta-subunit N-terminal" evidence="2">
    <location>
        <begin position="22"/>
        <end position="214"/>
    </location>
</feature>
<dbReference type="PANTHER" id="PTHR21294">
    <property type="entry name" value="ELECTRON TRANSFER FLAVOPROTEIN BETA-SUBUNIT"/>
    <property type="match status" value="1"/>
</dbReference>
<evidence type="ECO:0000313" key="3">
    <source>
        <dbReference type="EMBL" id="MBP1926970.1"/>
    </source>
</evidence>
<keyword evidence="4" id="KW-1185">Reference proteome</keyword>
<reference evidence="3 4" key="1">
    <citation type="submission" date="2021-03" db="EMBL/GenBank/DDBJ databases">
        <title>Genomic Encyclopedia of Type Strains, Phase IV (KMG-IV): sequencing the most valuable type-strain genomes for metagenomic binning, comparative biology and taxonomic classification.</title>
        <authorList>
            <person name="Goeker M."/>
        </authorList>
    </citation>
    <scope>NUCLEOTIDE SEQUENCE [LARGE SCALE GENOMIC DNA]</scope>
    <source>
        <strain evidence="3 4">DSM 24004</strain>
    </source>
</reference>
<dbReference type="SMART" id="SM00893">
    <property type="entry name" value="ETF"/>
    <property type="match status" value="1"/>
</dbReference>
<evidence type="ECO:0000256" key="1">
    <source>
        <dbReference type="ARBA" id="ARBA00042002"/>
    </source>
</evidence>
<accession>A0ABS4GHX9</accession>
<dbReference type="Proteomes" id="UP001519342">
    <property type="component" value="Unassembled WGS sequence"/>
</dbReference>
<dbReference type="SUPFAM" id="SSF52402">
    <property type="entry name" value="Adenine nucleotide alpha hydrolases-like"/>
    <property type="match status" value="1"/>
</dbReference>